<dbReference type="GO" id="GO:0045505">
    <property type="term" value="F:dynein intermediate chain binding"/>
    <property type="evidence" value="ECO:0007669"/>
    <property type="project" value="InterPro"/>
</dbReference>
<dbReference type="InterPro" id="IPR013594">
    <property type="entry name" value="Dynein_heavy_tail"/>
</dbReference>
<dbReference type="PANTHER" id="PTHR46532:SF11">
    <property type="entry name" value="DYNEIN AXONEMAL HEAVY CHAIN 12"/>
    <property type="match status" value="1"/>
</dbReference>
<organism evidence="2 3">
    <name type="scientific">Candidula unifasciata</name>
    <dbReference type="NCBI Taxonomy" id="100452"/>
    <lineage>
        <taxon>Eukaryota</taxon>
        <taxon>Metazoa</taxon>
        <taxon>Spiralia</taxon>
        <taxon>Lophotrochozoa</taxon>
        <taxon>Mollusca</taxon>
        <taxon>Gastropoda</taxon>
        <taxon>Heterobranchia</taxon>
        <taxon>Euthyneura</taxon>
        <taxon>Panpulmonata</taxon>
        <taxon>Eupulmonata</taxon>
        <taxon>Stylommatophora</taxon>
        <taxon>Helicina</taxon>
        <taxon>Helicoidea</taxon>
        <taxon>Geomitridae</taxon>
        <taxon>Candidula</taxon>
    </lineage>
</organism>
<dbReference type="GO" id="GO:0007018">
    <property type="term" value="P:microtubule-based movement"/>
    <property type="evidence" value="ECO:0007669"/>
    <property type="project" value="InterPro"/>
</dbReference>
<accession>A0A8S3YKG3</accession>
<evidence type="ECO:0000259" key="1">
    <source>
        <dbReference type="Pfam" id="PF08385"/>
    </source>
</evidence>
<keyword evidence="3" id="KW-1185">Reference proteome</keyword>
<dbReference type="EMBL" id="CAJHNH020000320">
    <property type="protein sequence ID" value="CAG5116908.1"/>
    <property type="molecule type" value="Genomic_DNA"/>
</dbReference>
<sequence length="533" mass="62224">MMGIYAPMFFEYRWPNIIKNDFSLHLHRFLASLTDTRWKLQNKTVLYVTKEGMKIPEAEAAKNKELVKRLEISVIHWARQIKDVLAIQDALEVAENSGPLDEIKFWRNRCADMSGITEQLEQEGVKHITRVLELAKSSYVAPFVKLSGQIKVGTQQAESNLKFMNLLEEPCMKLANAKVSEIPSMLPEILKLIRIIWVNSDFYNTREKLTAILKKLSNEIIRRCCAEIDLDKIFDGYVQSGRKTLLNCIDCCEQWKNIYEESAKLHHKFSSVPWVLDHDAIFAQVDAFIKRCWDMLEVCGAQSHFARQEEGNVGEMPQFAGHKWNEIIRDLNDIKTQFEKCHRLLRAHRKYALDVMQSFWHEAYRRFQAGIRDLEVMMQNAIITAFKTVTTVQGGVELLEVFVHLSSREVIYNILAKLTTELCRLFTEEMNAVKRDMASKDDYRSPSFPKYAGSAHFARMMKNRVQKTMNILERSYFLPKTGIKDDVRTQFKALMLAIDEYIQKTYAEWKALSIKVGLFLYTYYLLLLRLHWL</sequence>
<proteinExistence type="predicted"/>
<name>A0A8S3YKG3_9EUPU</name>
<feature type="domain" description="Dynein heavy chain tail" evidence="1">
    <location>
        <begin position="67"/>
        <end position="510"/>
    </location>
</feature>
<dbReference type="Proteomes" id="UP000678393">
    <property type="component" value="Unassembled WGS sequence"/>
</dbReference>
<dbReference type="OrthoDB" id="10251809at2759"/>
<comment type="caution">
    <text evidence="2">The sequence shown here is derived from an EMBL/GenBank/DDBJ whole genome shotgun (WGS) entry which is preliminary data.</text>
</comment>
<protein>
    <recommendedName>
        <fullName evidence="1">Dynein heavy chain tail domain-containing protein</fullName>
    </recommendedName>
</protein>
<evidence type="ECO:0000313" key="3">
    <source>
        <dbReference type="Proteomes" id="UP000678393"/>
    </source>
</evidence>
<gene>
    <name evidence="2" type="ORF">CUNI_LOCUS2466</name>
</gene>
<dbReference type="GO" id="GO:0051959">
    <property type="term" value="F:dynein light intermediate chain binding"/>
    <property type="evidence" value="ECO:0007669"/>
    <property type="project" value="InterPro"/>
</dbReference>
<dbReference type="AlphaFoldDB" id="A0A8S3YKG3"/>
<dbReference type="InterPro" id="IPR026983">
    <property type="entry name" value="DHC"/>
</dbReference>
<dbReference type="Pfam" id="PF08385">
    <property type="entry name" value="DHC_N1"/>
    <property type="match status" value="1"/>
</dbReference>
<dbReference type="GO" id="GO:0005858">
    <property type="term" value="C:axonemal dynein complex"/>
    <property type="evidence" value="ECO:0007669"/>
    <property type="project" value="TreeGrafter"/>
</dbReference>
<dbReference type="PANTHER" id="PTHR46532">
    <property type="entry name" value="MALE FERTILITY FACTOR KL5"/>
    <property type="match status" value="1"/>
</dbReference>
<evidence type="ECO:0000313" key="2">
    <source>
        <dbReference type="EMBL" id="CAG5116908.1"/>
    </source>
</evidence>
<reference evidence="2" key="1">
    <citation type="submission" date="2021-04" db="EMBL/GenBank/DDBJ databases">
        <authorList>
            <consortium name="Molecular Ecology Group"/>
        </authorList>
    </citation>
    <scope>NUCLEOTIDE SEQUENCE</scope>
</reference>